<dbReference type="SUPFAM" id="SSF53254">
    <property type="entry name" value="Phosphoglycerate mutase-like"/>
    <property type="match status" value="1"/>
</dbReference>
<proteinExistence type="predicted"/>
<gene>
    <name evidence="1" type="ORF">H0264_23255</name>
</gene>
<reference evidence="1 2" key="1">
    <citation type="submission" date="2020-07" db="EMBL/GenBank/DDBJ databases">
        <authorList>
            <person name="Zhuang K."/>
            <person name="Ran Y."/>
        </authorList>
    </citation>
    <scope>NUCLEOTIDE SEQUENCE [LARGE SCALE GENOMIC DNA]</scope>
    <source>
        <strain evidence="1 2">WCH-YHL-001</strain>
    </source>
</reference>
<dbReference type="AlphaFoldDB" id="A0A7D6VBJ6"/>
<evidence type="ECO:0000313" key="2">
    <source>
        <dbReference type="Proteomes" id="UP000515512"/>
    </source>
</evidence>
<dbReference type="SMART" id="SM00855">
    <property type="entry name" value="PGAM"/>
    <property type="match status" value="1"/>
</dbReference>
<evidence type="ECO:0000313" key="1">
    <source>
        <dbReference type="EMBL" id="QLY28295.1"/>
    </source>
</evidence>
<dbReference type="Pfam" id="PF00300">
    <property type="entry name" value="His_Phos_1"/>
    <property type="match status" value="1"/>
</dbReference>
<protein>
    <submittedName>
        <fullName evidence="1">Phosphoglycerate mutase family protein</fullName>
    </submittedName>
</protein>
<dbReference type="Proteomes" id="UP000515512">
    <property type="component" value="Chromosome"/>
</dbReference>
<dbReference type="CDD" id="cd07040">
    <property type="entry name" value="HP"/>
    <property type="match status" value="1"/>
</dbReference>
<keyword evidence="2" id="KW-1185">Reference proteome</keyword>
<accession>A0A7D6VBJ6</accession>
<dbReference type="KEGG" id="nhu:H0264_23255"/>
<dbReference type="RefSeq" id="WP_181579503.1">
    <property type="nucleotide sequence ID" value="NZ_CP059399.1"/>
</dbReference>
<name>A0A7D6VBJ6_9NOCA</name>
<dbReference type="Gene3D" id="3.40.50.1240">
    <property type="entry name" value="Phosphoglycerate mutase-like"/>
    <property type="match status" value="1"/>
</dbReference>
<dbReference type="InterPro" id="IPR013078">
    <property type="entry name" value="His_Pase_superF_clade-1"/>
</dbReference>
<sequence>MAVLVVRHGLSEANNRHNLGTPAFGAADARLMEFGRQQAALMGQTLRQEHGIDCAAIEVAVSGMARTRETALAAGLVTMTEYPALNEVDQTSDRQTVRRMIDERRLSATALAAAEAVLADPPRETIWITHGLLIAALCRLTGVPETDRFIPRFCEIRRLPLPGR</sequence>
<dbReference type="InterPro" id="IPR029033">
    <property type="entry name" value="His_PPase_superfam"/>
</dbReference>
<organism evidence="1 2">
    <name type="scientific">Nocardia huaxiensis</name>
    <dbReference type="NCBI Taxonomy" id="2755382"/>
    <lineage>
        <taxon>Bacteria</taxon>
        <taxon>Bacillati</taxon>
        <taxon>Actinomycetota</taxon>
        <taxon>Actinomycetes</taxon>
        <taxon>Mycobacteriales</taxon>
        <taxon>Nocardiaceae</taxon>
        <taxon>Nocardia</taxon>
    </lineage>
</organism>
<dbReference type="EMBL" id="CP059399">
    <property type="protein sequence ID" value="QLY28295.1"/>
    <property type="molecule type" value="Genomic_DNA"/>
</dbReference>